<dbReference type="AlphaFoldDB" id="A0A8J3VWT8"/>
<reference evidence="2" key="1">
    <citation type="submission" date="2021-01" db="EMBL/GenBank/DDBJ databases">
        <title>Whole genome shotgun sequence of Rugosimonospora africana NBRC 104875.</title>
        <authorList>
            <person name="Komaki H."/>
            <person name="Tamura T."/>
        </authorList>
    </citation>
    <scope>NUCLEOTIDE SEQUENCE</scope>
    <source>
        <strain evidence="2">NBRC 104875</strain>
    </source>
</reference>
<feature type="region of interest" description="Disordered" evidence="1">
    <location>
        <begin position="298"/>
        <end position="323"/>
    </location>
</feature>
<dbReference type="EMBL" id="BONZ01000119">
    <property type="protein sequence ID" value="GIH21191.1"/>
    <property type="molecule type" value="Genomic_DNA"/>
</dbReference>
<keyword evidence="3" id="KW-1185">Reference proteome</keyword>
<proteinExistence type="predicted"/>
<evidence type="ECO:0000313" key="2">
    <source>
        <dbReference type="EMBL" id="GIH21191.1"/>
    </source>
</evidence>
<comment type="caution">
    <text evidence="2">The sequence shown here is derived from an EMBL/GenBank/DDBJ whole genome shotgun (WGS) entry which is preliminary data.</text>
</comment>
<name>A0A8J3VWT8_9ACTN</name>
<dbReference type="Proteomes" id="UP000642748">
    <property type="component" value="Unassembled WGS sequence"/>
</dbReference>
<sequence length="323" mass="35547">MWDYDSFIGKAKVYFERAREHPRLDYEVLAIWLLLGLEFLLRAPLARISTTLLAEPDFALDAAGFPSPEGTEPKSIASKTVIVRLQRVVEGFTPSRATDANYLINIRNRELHTGSVAVGLDSDTWLPRFIRLVDVICAHLTLEPKDLIGSELLAQGRALVADEDKKLVAEVQKRIASARAHFQLLRPDEVATRQLDIPDARGQYEMLPGFGPGPSPAAGAAWSRIVAETGTAPAFIRCPACGAQAAVRLQLVRATSERLEDESIYRDIVFVGTGMTCVVCGLELSSTAEMHAAGLPQQYTREEEESLEERFGAAYEGEDYGND</sequence>
<evidence type="ECO:0000256" key="1">
    <source>
        <dbReference type="SAM" id="MobiDB-lite"/>
    </source>
</evidence>
<protein>
    <submittedName>
        <fullName evidence="2">Uncharacterized protein</fullName>
    </submittedName>
</protein>
<dbReference type="RefSeq" id="WP_203924589.1">
    <property type="nucleotide sequence ID" value="NZ_BONZ01000119.1"/>
</dbReference>
<gene>
    <name evidence="2" type="ORF">Raf01_93630</name>
</gene>
<evidence type="ECO:0000313" key="3">
    <source>
        <dbReference type="Proteomes" id="UP000642748"/>
    </source>
</evidence>
<organism evidence="2 3">
    <name type="scientific">Rugosimonospora africana</name>
    <dbReference type="NCBI Taxonomy" id="556532"/>
    <lineage>
        <taxon>Bacteria</taxon>
        <taxon>Bacillati</taxon>
        <taxon>Actinomycetota</taxon>
        <taxon>Actinomycetes</taxon>
        <taxon>Micromonosporales</taxon>
        <taxon>Micromonosporaceae</taxon>
        <taxon>Rugosimonospora</taxon>
    </lineage>
</organism>
<accession>A0A8J3VWT8</accession>